<gene>
    <name evidence="2" type="ORF">HKBW3S34_00492</name>
</gene>
<dbReference type="NCBIfam" id="TIGR00444">
    <property type="entry name" value="mazG"/>
    <property type="match status" value="1"/>
</dbReference>
<keyword evidence="3" id="KW-1185">Reference proteome</keyword>
<protein>
    <submittedName>
        <fullName evidence="2">Nucleoside triphosphate diphosphatase</fullName>
    </submittedName>
</protein>
<evidence type="ECO:0000313" key="3">
    <source>
        <dbReference type="Proteomes" id="UP000588083"/>
    </source>
</evidence>
<dbReference type="GO" id="GO:0046076">
    <property type="term" value="P:dTTP catabolic process"/>
    <property type="evidence" value="ECO:0007669"/>
    <property type="project" value="TreeGrafter"/>
</dbReference>
<dbReference type="GO" id="GO:0046081">
    <property type="term" value="P:dUTP catabolic process"/>
    <property type="evidence" value="ECO:0007669"/>
    <property type="project" value="TreeGrafter"/>
</dbReference>
<dbReference type="InterPro" id="IPR048015">
    <property type="entry name" value="NTP-PPase_MazG-like_N"/>
</dbReference>
<dbReference type="InterPro" id="IPR011551">
    <property type="entry name" value="NTP_PyrPHydrolase_MazG"/>
</dbReference>
<dbReference type="RefSeq" id="WP_176237880.1">
    <property type="nucleotide sequence ID" value="NZ_BLRZ01000015.1"/>
</dbReference>
<dbReference type="Pfam" id="PF03819">
    <property type="entry name" value="MazG"/>
    <property type="match status" value="2"/>
</dbReference>
<dbReference type="EMBL" id="BLRZ01000015">
    <property type="protein sequence ID" value="GFP29572.1"/>
    <property type="molecule type" value="Genomic_DNA"/>
</dbReference>
<dbReference type="GO" id="GO:0046047">
    <property type="term" value="P:TTP catabolic process"/>
    <property type="evidence" value="ECO:0007669"/>
    <property type="project" value="TreeGrafter"/>
</dbReference>
<evidence type="ECO:0000313" key="2">
    <source>
        <dbReference type="EMBL" id="GFP29572.1"/>
    </source>
</evidence>
<dbReference type="AlphaFoldDB" id="A0A6V8PA61"/>
<dbReference type="GO" id="GO:0046061">
    <property type="term" value="P:dATP catabolic process"/>
    <property type="evidence" value="ECO:0007669"/>
    <property type="project" value="TreeGrafter"/>
</dbReference>
<dbReference type="InterPro" id="IPR048011">
    <property type="entry name" value="NTP-PPase_MazG-like_C"/>
</dbReference>
<dbReference type="SUPFAM" id="SSF101386">
    <property type="entry name" value="all-alpha NTP pyrophosphatases"/>
    <property type="match status" value="2"/>
</dbReference>
<dbReference type="NCBIfam" id="NF007113">
    <property type="entry name" value="PRK09562.1"/>
    <property type="match status" value="1"/>
</dbReference>
<dbReference type="InterPro" id="IPR004518">
    <property type="entry name" value="MazG-like_dom"/>
</dbReference>
<feature type="domain" description="NTP pyrophosphohydrolase MazG-like" evidence="1">
    <location>
        <begin position="29"/>
        <end position="102"/>
    </location>
</feature>
<comment type="caution">
    <text evidence="2">The sequence shown here is derived from an EMBL/GenBank/DDBJ whole genome shotgun (WGS) entry which is preliminary data.</text>
</comment>
<dbReference type="Gene3D" id="1.10.287.1080">
    <property type="entry name" value="MazG-like"/>
    <property type="match status" value="2"/>
</dbReference>
<dbReference type="CDD" id="cd11528">
    <property type="entry name" value="NTP-PPase_MazG_Nterm"/>
    <property type="match status" value="1"/>
</dbReference>
<dbReference type="CDD" id="cd11529">
    <property type="entry name" value="NTP-PPase_MazG_Cterm"/>
    <property type="match status" value="1"/>
</dbReference>
<dbReference type="GO" id="GO:0047429">
    <property type="term" value="F:nucleoside triphosphate diphosphatase activity"/>
    <property type="evidence" value="ECO:0007669"/>
    <property type="project" value="InterPro"/>
</dbReference>
<name>A0A6V8PA61_9ACTN</name>
<dbReference type="PANTHER" id="PTHR30522:SF0">
    <property type="entry name" value="NUCLEOSIDE TRIPHOSPHATE PYROPHOSPHOHYDROLASE"/>
    <property type="match status" value="1"/>
</dbReference>
<dbReference type="Proteomes" id="UP000588083">
    <property type="component" value="Unassembled WGS sequence"/>
</dbReference>
<evidence type="ECO:0000259" key="1">
    <source>
        <dbReference type="Pfam" id="PF03819"/>
    </source>
</evidence>
<feature type="domain" description="NTP pyrophosphohydrolase MazG-like" evidence="1">
    <location>
        <begin position="165"/>
        <end position="224"/>
    </location>
</feature>
<organism evidence="2 3">
    <name type="scientific">Candidatus Hakubella thermalkaliphila</name>
    <dbReference type="NCBI Taxonomy" id="2754717"/>
    <lineage>
        <taxon>Bacteria</taxon>
        <taxon>Bacillati</taxon>
        <taxon>Actinomycetota</taxon>
        <taxon>Actinomycetota incertae sedis</taxon>
        <taxon>Candidatus Hakubellales</taxon>
        <taxon>Candidatus Hakubellaceae</taxon>
        <taxon>Candidatus Hakubella</taxon>
    </lineage>
</organism>
<sequence length="259" mass="30042">MGKRTTFSELVEIMRTLRGPEGCPWDKEQTPQSIKKNLIEEAYEVAEAIDGEDEKDLKEELGDLLFQIIFHSQMASDEKHFDINDVIDTIAQKIRRRHPHIFGNLQAGSPDKVLIRWEQIKRVEREEHESQMSGLPLSLPALQYAFELHSRAARVGFDWEDGVAILQKLDEEVQELKTALESGQKLAREEIGDFLFTIVNITRHLGVDAEDALRATCKKFTRRFNYMEKRAKEMGRTLEEMTLEEKDLLWEEAKIKAED</sequence>
<dbReference type="GO" id="GO:0006203">
    <property type="term" value="P:dGTP catabolic process"/>
    <property type="evidence" value="ECO:0007669"/>
    <property type="project" value="TreeGrafter"/>
</dbReference>
<dbReference type="GO" id="GO:0006950">
    <property type="term" value="P:response to stress"/>
    <property type="evidence" value="ECO:0007669"/>
    <property type="project" value="UniProtKB-ARBA"/>
</dbReference>
<proteinExistence type="predicted"/>
<accession>A0A6V8PA61</accession>
<dbReference type="FunFam" id="1.10.287.1080:FF:000001">
    <property type="entry name" value="Nucleoside triphosphate pyrophosphohydrolase"/>
    <property type="match status" value="1"/>
</dbReference>
<reference evidence="2 3" key="1">
    <citation type="journal article" date="2020" name="Front. Microbiol.">
        <title>Single-cell genomics of novel Actinobacteria with the Wood-Ljungdahl pathway discovered in a serpentinizing system.</title>
        <authorList>
            <person name="Merino N."/>
            <person name="Kawai M."/>
            <person name="Boyd E.S."/>
            <person name="Colman D.R."/>
            <person name="McGlynn S.E."/>
            <person name="Nealson K.H."/>
            <person name="Kurokawa K."/>
            <person name="Hongoh Y."/>
        </authorList>
    </citation>
    <scope>NUCLEOTIDE SEQUENCE [LARGE SCALE GENOMIC DNA]</scope>
    <source>
        <strain evidence="2 3">S34</strain>
    </source>
</reference>
<dbReference type="PANTHER" id="PTHR30522">
    <property type="entry name" value="NUCLEOSIDE TRIPHOSPHATE PYROPHOSPHOHYDROLASE"/>
    <property type="match status" value="1"/>
</dbReference>
<dbReference type="GO" id="GO:0046052">
    <property type="term" value="P:UTP catabolic process"/>
    <property type="evidence" value="ECO:0007669"/>
    <property type="project" value="TreeGrafter"/>
</dbReference>